<sequence length="71" mass="8195">MTNTLEFEILAVLRPGGMLTADTIARNLSVPKWRVMRALRALREDGAAFCNRCDQWQVSVEQHRPQRQADR</sequence>
<dbReference type="Proteomes" id="UP000246410">
    <property type="component" value="Unassembled WGS sequence"/>
</dbReference>
<dbReference type="RefSeq" id="WP_146229378.1">
    <property type="nucleotide sequence ID" value="NZ_QGTL01000007.1"/>
</dbReference>
<proteinExistence type="predicted"/>
<name>A0A317NF10_9NOCA</name>
<keyword evidence="2" id="KW-1185">Reference proteome</keyword>
<accession>A0A317NF10</accession>
<dbReference type="EMBL" id="QGTL01000007">
    <property type="protein sequence ID" value="PWV73755.1"/>
    <property type="molecule type" value="Genomic_DNA"/>
</dbReference>
<gene>
    <name evidence="1" type="ORF">DFR69_107386</name>
</gene>
<dbReference type="AlphaFoldDB" id="A0A317NF10"/>
<dbReference type="SUPFAM" id="SSF46785">
    <property type="entry name" value="Winged helix' DNA-binding domain"/>
    <property type="match status" value="1"/>
</dbReference>
<organism evidence="1 2">
    <name type="scientific">Nocardia neocaledoniensis</name>
    <dbReference type="NCBI Taxonomy" id="236511"/>
    <lineage>
        <taxon>Bacteria</taxon>
        <taxon>Bacillati</taxon>
        <taxon>Actinomycetota</taxon>
        <taxon>Actinomycetes</taxon>
        <taxon>Mycobacteriales</taxon>
        <taxon>Nocardiaceae</taxon>
        <taxon>Nocardia</taxon>
    </lineage>
</organism>
<evidence type="ECO:0000313" key="1">
    <source>
        <dbReference type="EMBL" id="PWV73755.1"/>
    </source>
</evidence>
<protein>
    <submittedName>
        <fullName evidence="1">Uncharacterized protein</fullName>
    </submittedName>
</protein>
<comment type="caution">
    <text evidence="1">The sequence shown here is derived from an EMBL/GenBank/DDBJ whole genome shotgun (WGS) entry which is preliminary data.</text>
</comment>
<evidence type="ECO:0000313" key="2">
    <source>
        <dbReference type="Proteomes" id="UP000246410"/>
    </source>
</evidence>
<reference evidence="1 2" key="1">
    <citation type="submission" date="2018-05" db="EMBL/GenBank/DDBJ databases">
        <title>Genomic Encyclopedia of Type Strains, Phase IV (KMG-IV): sequencing the most valuable type-strain genomes for metagenomic binning, comparative biology and taxonomic classification.</title>
        <authorList>
            <person name="Goeker M."/>
        </authorList>
    </citation>
    <scope>NUCLEOTIDE SEQUENCE [LARGE SCALE GENOMIC DNA]</scope>
    <source>
        <strain evidence="1 2">DSM 44717</strain>
    </source>
</reference>
<dbReference type="InterPro" id="IPR036390">
    <property type="entry name" value="WH_DNA-bd_sf"/>
</dbReference>